<dbReference type="PROSITE" id="PS50972">
    <property type="entry name" value="PTERIN_BINDING"/>
    <property type="match status" value="1"/>
</dbReference>
<keyword evidence="8" id="KW-0289">Folate biosynthesis</keyword>
<dbReference type="PROSITE" id="PS00792">
    <property type="entry name" value="DHPS_1"/>
    <property type="match status" value="1"/>
</dbReference>
<dbReference type="InterPro" id="IPR000489">
    <property type="entry name" value="Pterin-binding_dom"/>
</dbReference>
<dbReference type="SUPFAM" id="SSF51717">
    <property type="entry name" value="Dihydropteroate synthetase-like"/>
    <property type="match status" value="1"/>
</dbReference>
<evidence type="ECO:0000256" key="5">
    <source>
        <dbReference type="ARBA" id="ARBA00022679"/>
    </source>
</evidence>
<dbReference type="GO" id="GO:0046872">
    <property type="term" value="F:metal ion binding"/>
    <property type="evidence" value="ECO:0007669"/>
    <property type="project" value="UniProtKB-KW"/>
</dbReference>
<proteinExistence type="predicted"/>
<dbReference type="InterPro" id="IPR045031">
    <property type="entry name" value="DHP_synth-like"/>
</dbReference>
<keyword evidence="7" id="KW-0460">Magnesium</keyword>
<dbReference type="GO" id="GO:0004156">
    <property type="term" value="F:dihydropteroate synthase activity"/>
    <property type="evidence" value="ECO:0007669"/>
    <property type="project" value="UniProtKB-EC"/>
</dbReference>
<dbReference type="GO" id="GO:0005829">
    <property type="term" value="C:cytosol"/>
    <property type="evidence" value="ECO:0007669"/>
    <property type="project" value="TreeGrafter"/>
</dbReference>
<comment type="caution">
    <text evidence="11">The sequence shown here is derived from an EMBL/GenBank/DDBJ whole genome shotgun (WGS) entry which is preliminary data.</text>
</comment>
<comment type="cofactor">
    <cofactor evidence="2">
        <name>Mg(2+)</name>
        <dbReference type="ChEBI" id="CHEBI:18420"/>
    </cofactor>
</comment>
<evidence type="ECO:0000256" key="3">
    <source>
        <dbReference type="ARBA" id="ARBA00004763"/>
    </source>
</evidence>
<keyword evidence="5 11" id="KW-0808">Transferase</keyword>
<dbReference type="Gene3D" id="3.20.20.20">
    <property type="entry name" value="Dihydropteroate synthase-like"/>
    <property type="match status" value="1"/>
</dbReference>
<dbReference type="GO" id="GO:0046656">
    <property type="term" value="P:folic acid biosynthetic process"/>
    <property type="evidence" value="ECO:0007669"/>
    <property type="project" value="UniProtKB-KW"/>
</dbReference>
<dbReference type="CDD" id="cd00739">
    <property type="entry name" value="DHPS"/>
    <property type="match status" value="1"/>
</dbReference>
<feature type="region of interest" description="Disordered" evidence="9">
    <location>
        <begin position="1"/>
        <end position="20"/>
    </location>
</feature>
<accession>A0A430G0V9</accession>
<dbReference type="Proteomes" id="UP000287746">
    <property type="component" value="Unassembled WGS sequence"/>
</dbReference>
<dbReference type="EC" id="2.5.1.15" evidence="4"/>
<organism evidence="11 12">
    <name type="scientific">Sphingomonas koreensis</name>
    <dbReference type="NCBI Taxonomy" id="93064"/>
    <lineage>
        <taxon>Bacteria</taxon>
        <taxon>Pseudomonadati</taxon>
        <taxon>Pseudomonadota</taxon>
        <taxon>Alphaproteobacteria</taxon>
        <taxon>Sphingomonadales</taxon>
        <taxon>Sphingomonadaceae</taxon>
        <taxon>Sphingomonas</taxon>
    </lineage>
</organism>
<evidence type="ECO:0000256" key="1">
    <source>
        <dbReference type="ARBA" id="ARBA00000012"/>
    </source>
</evidence>
<dbReference type="NCBIfam" id="TIGR01496">
    <property type="entry name" value="DHPS"/>
    <property type="match status" value="1"/>
</dbReference>
<gene>
    <name evidence="11" type="primary">folP</name>
    <name evidence="11" type="ORF">DAH66_15015</name>
</gene>
<comment type="catalytic activity">
    <reaction evidence="1">
        <text>(7,8-dihydropterin-6-yl)methyl diphosphate + 4-aminobenzoate = 7,8-dihydropteroate + diphosphate</text>
        <dbReference type="Rhea" id="RHEA:19949"/>
        <dbReference type="ChEBI" id="CHEBI:17836"/>
        <dbReference type="ChEBI" id="CHEBI:17839"/>
        <dbReference type="ChEBI" id="CHEBI:33019"/>
        <dbReference type="ChEBI" id="CHEBI:72950"/>
        <dbReference type="EC" id="2.5.1.15"/>
    </reaction>
</comment>
<protein>
    <recommendedName>
        <fullName evidence="4">dihydropteroate synthase</fullName>
        <ecNumber evidence="4">2.5.1.15</ecNumber>
    </recommendedName>
</protein>
<dbReference type="PANTHER" id="PTHR20941">
    <property type="entry name" value="FOLATE SYNTHESIS PROTEINS"/>
    <property type="match status" value="1"/>
</dbReference>
<keyword evidence="6" id="KW-0479">Metal-binding</keyword>
<dbReference type="InterPro" id="IPR006390">
    <property type="entry name" value="DHP_synth_dom"/>
</dbReference>
<sequence length="383" mass="40707">MPVRLLPHRGPRHGGRGDGETVTLDLPRNARLYLRPVQFADSPIERDGEVARLAGGLVWFSAWELIAVENGRRILQRTIPIADLPDDEGLHALAARITAPRVPLTLGERVLRFDQPQVMGILNLTPDSFSDGGKHSDDPEAAAAAGVGMAAEGATLIDVGGESTRPGAKEVWEGDEIKRVVPVIERLARSGTLVSADTRKAGVMEAALAAGAHIVNDVSALLWDDRALDIIVRAQCPVVLMHAGDPKQGADGGHGYGDPLIEVYDWLERRVDAVVAAGVDRARIMADPGIGFGKTLSHNLALLNGLALFHGLGVPLLLGASRKRIIGALSNEAPADQRLGGSLALALKGAELGVQLLRVHDVPETVQALRVWRGMRDAALVGR</sequence>
<evidence type="ECO:0000256" key="7">
    <source>
        <dbReference type="ARBA" id="ARBA00022842"/>
    </source>
</evidence>
<dbReference type="Pfam" id="PF00809">
    <property type="entry name" value="Pterin_bind"/>
    <property type="match status" value="1"/>
</dbReference>
<dbReference type="PANTHER" id="PTHR20941:SF1">
    <property type="entry name" value="FOLIC ACID SYNTHESIS PROTEIN FOL1"/>
    <property type="match status" value="1"/>
</dbReference>
<evidence type="ECO:0000256" key="2">
    <source>
        <dbReference type="ARBA" id="ARBA00001946"/>
    </source>
</evidence>
<dbReference type="AlphaFoldDB" id="A0A430G0V9"/>
<evidence type="ECO:0000256" key="4">
    <source>
        <dbReference type="ARBA" id="ARBA00012458"/>
    </source>
</evidence>
<evidence type="ECO:0000256" key="6">
    <source>
        <dbReference type="ARBA" id="ARBA00022723"/>
    </source>
</evidence>
<evidence type="ECO:0000313" key="12">
    <source>
        <dbReference type="Proteomes" id="UP000287746"/>
    </source>
</evidence>
<evidence type="ECO:0000256" key="9">
    <source>
        <dbReference type="SAM" id="MobiDB-lite"/>
    </source>
</evidence>
<evidence type="ECO:0000313" key="11">
    <source>
        <dbReference type="EMBL" id="RSY81008.1"/>
    </source>
</evidence>
<dbReference type="EMBL" id="QQYZ01000015">
    <property type="protein sequence ID" value="RSY81008.1"/>
    <property type="molecule type" value="Genomic_DNA"/>
</dbReference>
<name>A0A430G0V9_9SPHN</name>
<dbReference type="GO" id="GO:0046654">
    <property type="term" value="P:tetrahydrofolate biosynthetic process"/>
    <property type="evidence" value="ECO:0007669"/>
    <property type="project" value="TreeGrafter"/>
</dbReference>
<dbReference type="PROSITE" id="PS00793">
    <property type="entry name" value="DHPS_2"/>
    <property type="match status" value="1"/>
</dbReference>
<evidence type="ECO:0000256" key="8">
    <source>
        <dbReference type="ARBA" id="ARBA00022909"/>
    </source>
</evidence>
<feature type="compositionally biased region" description="Basic residues" evidence="9">
    <location>
        <begin position="1"/>
        <end position="14"/>
    </location>
</feature>
<comment type="pathway">
    <text evidence="3">Cofactor biosynthesis; tetrahydrofolate biosynthesis; 7,8-dihydrofolate from 2-amino-4-hydroxy-6-hydroxymethyl-7,8-dihydropteridine diphosphate and 4-aminobenzoate: step 1/2.</text>
</comment>
<dbReference type="InterPro" id="IPR011005">
    <property type="entry name" value="Dihydropteroate_synth-like_sf"/>
</dbReference>
<reference evidence="11 12" key="1">
    <citation type="submission" date="2018-07" db="EMBL/GenBank/DDBJ databases">
        <title>Genomic and Epidemiologic Investigation of an Indolent Hospital Outbreak.</title>
        <authorList>
            <person name="Johnson R.C."/>
            <person name="Deming C."/>
            <person name="Conlan S."/>
            <person name="Zellmer C.J."/>
            <person name="Michelin A.V."/>
            <person name="Lee-Lin S."/>
            <person name="Thomas P.J."/>
            <person name="Park M."/>
            <person name="Weingarten R.A."/>
            <person name="Less J."/>
            <person name="Dekker J.P."/>
            <person name="Frank K.M."/>
            <person name="Musser K.A."/>
            <person name="Mcquiston J.R."/>
            <person name="Henderson D.K."/>
            <person name="Lau A.F."/>
            <person name="Palmore T.N."/>
            <person name="Segre J.A."/>
        </authorList>
    </citation>
    <scope>NUCLEOTIDE SEQUENCE [LARGE SCALE GENOMIC DNA]</scope>
    <source>
        <strain evidence="11 12">SK-CDC1_0717</strain>
    </source>
</reference>
<evidence type="ECO:0000259" key="10">
    <source>
        <dbReference type="PROSITE" id="PS50972"/>
    </source>
</evidence>
<feature type="domain" description="Pterin-binding" evidence="10">
    <location>
        <begin position="116"/>
        <end position="370"/>
    </location>
</feature>